<feature type="domain" description="HD" evidence="1">
    <location>
        <begin position="31"/>
        <end position="125"/>
    </location>
</feature>
<evidence type="ECO:0000313" key="3">
    <source>
        <dbReference type="Proteomes" id="UP000186685"/>
    </source>
</evidence>
<dbReference type="InterPro" id="IPR006674">
    <property type="entry name" value="HD_domain"/>
</dbReference>
<dbReference type="GO" id="GO:0016787">
    <property type="term" value="F:hydrolase activity"/>
    <property type="evidence" value="ECO:0007669"/>
    <property type="project" value="UniProtKB-KW"/>
</dbReference>
<keyword evidence="2" id="KW-0378">Hydrolase</keyword>
<dbReference type="Pfam" id="PF01966">
    <property type="entry name" value="HD"/>
    <property type="match status" value="1"/>
</dbReference>
<protein>
    <submittedName>
        <fullName evidence="2">Phosphohydrolase</fullName>
    </submittedName>
</protein>
<dbReference type="CDD" id="cd00077">
    <property type="entry name" value="HDc"/>
    <property type="match status" value="1"/>
</dbReference>
<accession>A0A854C5K4</accession>
<proteinExistence type="predicted"/>
<evidence type="ECO:0000259" key="1">
    <source>
        <dbReference type="Pfam" id="PF01966"/>
    </source>
</evidence>
<dbReference type="InterPro" id="IPR003607">
    <property type="entry name" value="HD/PDEase_dom"/>
</dbReference>
<reference evidence="2 3" key="1">
    <citation type="journal article" date="2016" name="Nat. Biotechnol.">
        <title>Measurement of bacterial replication rates in microbial communities.</title>
        <authorList>
            <person name="Brown C.T."/>
            <person name="Olm M.R."/>
            <person name="Thomas B.C."/>
            <person name="Banfield J.F."/>
        </authorList>
    </citation>
    <scope>NUCLEOTIDE SEQUENCE [LARGE SCALE GENOMIC DNA]</scope>
    <source>
        <strain evidence="2">45_130</strain>
    </source>
</reference>
<dbReference type="Proteomes" id="UP000186685">
    <property type="component" value="Unassembled WGS sequence"/>
</dbReference>
<evidence type="ECO:0000313" key="2">
    <source>
        <dbReference type="EMBL" id="OKZ12939.1"/>
    </source>
</evidence>
<dbReference type="Gene3D" id="1.10.3210.10">
    <property type="entry name" value="Hypothetical protein af1432"/>
    <property type="match status" value="1"/>
</dbReference>
<comment type="caution">
    <text evidence="2">The sequence shown here is derived from an EMBL/GenBank/DDBJ whole genome shotgun (WGS) entry which is preliminary data.</text>
</comment>
<dbReference type="AlphaFoldDB" id="A0A854C5K4"/>
<dbReference type="EMBL" id="MNQR01000002">
    <property type="protein sequence ID" value="OKZ12939.1"/>
    <property type="molecule type" value="Genomic_DNA"/>
</dbReference>
<name>A0A854C5K4_9BACT</name>
<sequence>MKTTAFIGVAERQLHELASRMVAYNAGDPKRIQHLIKVHYFARMIGLAEHVDEATQLILEAAAIVHDIGIRICEQKYGVCDGKHQELEGPDEARKLLTDMGTFSEAQIERICWLVGHHHTYDSITEIDYQILVEADFLVNIYEDNLPADAIRKVREKIFKTSAGRALLDMMFGVEKQ</sequence>
<gene>
    <name evidence="2" type="ORF">BHV76_00420</name>
</gene>
<dbReference type="SUPFAM" id="SSF109604">
    <property type="entry name" value="HD-domain/PDEase-like"/>
    <property type="match status" value="1"/>
</dbReference>
<organism evidence="2 3">
    <name type="scientific">Phocaeicola plebeius</name>
    <dbReference type="NCBI Taxonomy" id="310297"/>
    <lineage>
        <taxon>Bacteria</taxon>
        <taxon>Pseudomonadati</taxon>
        <taxon>Bacteroidota</taxon>
        <taxon>Bacteroidia</taxon>
        <taxon>Bacteroidales</taxon>
        <taxon>Bacteroidaceae</taxon>
        <taxon>Phocaeicola</taxon>
    </lineage>
</organism>